<evidence type="ECO:0000313" key="14">
    <source>
        <dbReference type="Proteomes" id="UP000469215"/>
    </source>
</evidence>
<dbReference type="GO" id="GO:0106430">
    <property type="term" value="F:dihydroorotate dehydrogenase (quinone) activity"/>
    <property type="evidence" value="ECO:0007669"/>
    <property type="project" value="UniProtKB-EC"/>
</dbReference>
<dbReference type="UniPathway" id="UPA00070">
    <property type="reaction ID" value="UER00946"/>
</dbReference>
<keyword evidence="14" id="KW-1185">Reference proteome</keyword>
<evidence type="ECO:0000256" key="7">
    <source>
        <dbReference type="ARBA" id="ARBA00022975"/>
    </source>
</evidence>
<dbReference type="RefSeq" id="WP_160953653.1">
    <property type="nucleotide sequence ID" value="NZ_WWEQ01000042.1"/>
</dbReference>
<proteinExistence type="inferred from homology"/>
<comment type="catalytic activity">
    <reaction evidence="10 11">
        <text>(S)-dihydroorotate + a quinone = orotate + a quinol</text>
        <dbReference type="Rhea" id="RHEA:30187"/>
        <dbReference type="ChEBI" id="CHEBI:24646"/>
        <dbReference type="ChEBI" id="CHEBI:30839"/>
        <dbReference type="ChEBI" id="CHEBI:30864"/>
        <dbReference type="ChEBI" id="CHEBI:132124"/>
        <dbReference type="EC" id="1.3.5.2"/>
    </reaction>
</comment>
<keyword evidence="11" id="KW-1003">Cell membrane</keyword>
<evidence type="ECO:0000256" key="11">
    <source>
        <dbReference type="HAMAP-Rule" id="MF_00225"/>
    </source>
</evidence>
<accession>A0A6N9H8T2</accession>
<feature type="binding site" evidence="11">
    <location>
        <position position="169"/>
    </location>
    <ligand>
        <name>FMN</name>
        <dbReference type="ChEBI" id="CHEBI:58210"/>
    </ligand>
</feature>
<evidence type="ECO:0000256" key="6">
    <source>
        <dbReference type="ARBA" id="ARBA00022643"/>
    </source>
</evidence>
<dbReference type="InterPro" id="IPR013785">
    <property type="entry name" value="Aldolase_TIM"/>
</dbReference>
<keyword evidence="5 11" id="KW-0285">Flavoprotein</keyword>
<evidence type="ECO:0000256" key="3">
    <source>
        <dbReference type="ARBA" id="ARBA00005161"/>
    </source>
</evidence>
<evidence type="ECO:0000256" key="2">
    <source>
        <dbReference type="ARBA" id="ARBA00004370"/>
    </source>
</evidence>
<feature type="binding site" evidence="11">
    <location>
        <begin position="353"/>
        <end position="354"/>
    </location>
    <ligand>
        <name>FMN</name>
        <dbReference type="ChEBI" id="CHEBI:58210"/>
    </ligand>
</feature>
<keyword evidence="6 11" id="KW-0288">FMN</keyword>
<comment type="caution">
    <text evidence="13">The sequence shown here is derived from an EMBL/GenBank/DDBJ whole genome shotgun (WGS) entry which is preliminary data.</text>
</comment>
<feature type="binding site" evidence="11">
    <location>
        <position position="303"/>
    </location>
    <ligand>
        <name>FMN</name>
        <dbReference type="ChEBI" id="CHEBI:58210"/>
    </ligand>
</feature>
<comment type="subunit">
    <text evidence="11">Monomer.</text>
</comment>
<comment type="cofactor">
    <cofactor evidence="11">
        <name>FMN</name>
        <dbReference type="ChEBI" id="CHEBI:58210"/>
    </cofactor>
    <text evidence="11">Binds 1 FMN per subunit.</text>
</comment>
<dbReference type="InterPro" id="IPR050074">
    <property type="entry name" value="DHO_dehydrogenase"/>
</dbReference>
<dbReference type="Gene3D" id="3.20.20.70">
    <property type="entry name" value="Aldolase class I"/>
    <property type="match status" value="1"/>
</dbReference>
<feature type="binding site" evidence="11">
    <location>
        <position position="277"/>
    </location>
    <ligand>
        <name>FMN</name>
        <dbReference type="ChEBI" id="CHEBI:58210"/>
    </ligand>
</feature>
<dbReference type="GO" id="GO:0005886">
    <property type="term" value="C:plasma membrane"/>
    <property type="evidence" value="ECO:0007669"/>
    <property type="project" value="UniProtKB-SubCell"/>
</dbReference>
<keyword evidence="8 11" id="KW-0560">Oxidoreductase</keyword>
<feature type="binding site" evidence="11">
    <location>
        <position position="207"/>
    </location>
    <ligand>
        <name>substrate</name>
    </ligand>
</feature>
<feature type="binding site" evidence="11">
    <location>
        <position position="87"/>
    </location>
    <ligand>
        <name>substrate</name>
    </ligand>
</feature>
<sequence length="381" mass="39480">MYPLLYRLLISRTDAEAAHRVSFAALRALDALAPARWALRALMRCAAGGPSGARRAGGAGSPGGAEPAEVLGLPFPNRLGLAAGFDKDGAGVRAMALLGFGHIEVGTVTAHGQPGNERPRLFRLPAHAGILNRMGFNNSGARAVALNLRRARAQLDRLPHHRRPVIGVNIGKTKVVPLAGAVEDYRTSARILAPLADYLVINVSSPNTPGLRELQAVEALRPIIAAVKEIADRAPAPRSTLGRVPLLIKIAPDLADDDVAAIVDLALETGADGLIATNTLLDRGGLAGRDRALADAEAGGISGPAVAARSFEVLRLIRERAGDALVLVSAGGVASAADARGRLAAGAQLVQAYTALIYGGPFWAAGVLRGLRGGARLLARR</sequence>
<evidence type="ECO:0000256" key="9">
    <source>
        <dbReference type="ARBA" id="ARBA00023136"/>
    </source>
</evidence>
<feature type="binding site" evidence="11">
    <location>
        <position position="107"/>
    </location>
    <ligand>
        <name>FMN</name>
        <dbReference type="ChEBI" id="CHEBI:58210"/>
    </ligand>
</feature>
<dbReference type="EMBL" id="WWEQ01000042">
    <property type="protein sequence ID" value="MYM20231.1"/>
    <property type="molecule type" value="Genomic_DNA"/>
</dbReference>
<dbReference type="GO" id="GO:0044205">
    <property type="term" value="P:'de novo' UMP biosynthetic process"/>
    <property type="evidence" value="ECO:0007669"/>
    <property type="project" value="UniProtKB-UniRule"/>
</dbReference>
<feature type="domain" description="Dihydroorotate dehydrogenase catalytic" evidence="12">
    <location>
        <begin position="69"/>
        <end position="371"/>
    </location>
</feature>
<evidence type="ECO:0000256" key="1">
    <source>
        <dbReference type="ARBA" id="ARBA00003125"/>
    </source>
</evidence>
<comment type="similarity">
    <text evidence="4 11">Belongs to the dihydroorotate dehydrogenase family. Type 2 subfamily.</text>
</comment>
<dbReference type="GO" id="GO:0006207">
    <property type="term" value="P:'de novo' pyrimidine nucleobase biosynthetic process"/>
    <property type="evidence" value="ECO:0007669"/>
    <property type="project" value="UniProtKB-UniRule"/>
</dbReference>
<dbReference type="InterPro" id="IPR005719">
    <property type="entry name" value="Dihydroorotate_DH_2"/>
</dbReference>
<feature type="binding site" evidence="11">
    <location>
        <position position="202"/>
    </location>
    <ligand>
        <name>substrate</name>
    </ligand>
</feature>
<feature type="binding site" evidence="11">
    <location>
        <position position="202"/>
    </location>
    <ligand>
        <name>FMN</name>
        <dbReference type="ChEBI" id="CHEBI:58210"/>
    </ligand>
</feature>
<dbReference type="SUPFAM" id="SSF51395">
    <property type="entry name" value="FMN-linked oxidoreductases"/>
    <property type="match status" value="1"/>
</dbReference>
<evidence type="ECO:0000259" key="12">
    <source>
        <dbReference type="Pfam" id="PF01180"/>
    </source>
</evidence>
<dbReference type="Proteomes" id="UP000469215">
    <property type="component" value="Unassembled WGS sequence"/>
</dbReference>
<feature type="binding site" evidence="11">
    <location>
        <position position="332"/>
    </location>
    <ligand>
        <name>FMN</name>
        <dbReference type="ChEBI" id="CHEBI:58210"/>
    </ligand>
</feature>
<name>A0A6N9H8T2_9MICO</name>
<evidence type="ECO:0000313" key="13">
    <source>
        <dbReference type="EMBL" id="MYM20231.1"/>
    </source>
</evidence>
<feature type="binding site" evidence="11">
    <location>
        <begin position="83"/>
        <end position="87"/>
    </location>
    <ligand>
        <name>FMN</name>
        <dbReference type="ChEBI" id="CHEBI:58210"/>
    </ligand>
</feature>
<keyword evidence="9 11" id="KW-0472">Membrane</keyword>
<protein>
    <recommendedName>
        <fullName evidence="11">Dihydroorotate dehydrogenase (quinone)</fullName>
        <ecNumber evidence="11">1.3.5.2</ecNumber>
    </recommendedName>
    <alternativeName>
        <fullName evidence="11">DHOdehase</fullName>
        <shortName evidence="11">DHOD</shortName>
        <shortName evidence="11">DHODase</shortName>
    </alternativeName>
    <alternativeName>
        <fullName evidence="11">Dihydroorotate oxidase</fullName>
    </alternativeName>
</protein>
<dbReference type="InterPro" id="IPR001295">
    <property type="entry name" value="Dihydroorotate_DH_CS"/>
</dbReference>
<feature type="active site" description="Nucleophile" evidence="11">
    <location>
        <position position="205"/>
    </location>
</feature>
<dbReference type="PANTHER" id="PTHR48109">
    <property type="entry name" value="DIHYDROOROTATE DEHYDROGENASE (QUINONE), MITOCHONDRIAL-RELATED"/>
    <property type="match status" value="1"/>
</dbReference>
<dbReference type="CDD" id="cd04738">
    <property type="entry name" value="DHOD_2_like"/>
    <property type="match status" value="1"/>
</dbReference>
<dbReference type="NCBIfam" id="NF003652">
    <property type="entry name" value="PRK05286.2-5"/>
    <property type="match status" value="1"/>
</dbReference>
<comment type="function">
    <text evidence="1 11">Catalyzes the conversion of dihydroorotate to orotate with quinone as electron acceptor.</text>
</comment>
<dbReference type="Pfam" id="PF01180">
    <property type="entry name" value="DHO_dh"/>
    <property type="match status" value="1"/>
</dbReference>
<dbReference type="HAMAP" id="MF_00225">
    <property type="entry name" value="DHO_dh_type2"/>
    <property type="match status" value="1"/>
</dbReference>
<evidence type="ECO:0000256" key="8">
    <source>
        <dbReference type="ARBA" id="ARBA00023002"/>
    </source>
</evidence>
<dbReference type="PROSITE" id="PS00911">
    <property type="entry name" value="DHODEHASE_1"/>
    <property type="match status" value="1"/>
</dbReference>
<reference evidence="13 14" key="1">
    <citation type="submission" date="2020-01" db="EMBL/GenBank/DDBJ databases">
        <authorList>
            <person name="Deng T."/>
        </authorList>
    </citation>
    <scope>NUCLEOTIDE SEQUENCE [LARGE SCALE GENOMIC DNA]</scope>
    <source>
        <strain evidence="13 14">5221</strain>
    </source>
</reference>
<feature type="binding site" evidence="11">
    <location>
        <begin position="132"/>
        <end position="136"/>
    </location>
    <ligand>
        <name>substrate</name>
    </ligand>
</feature>
<comment type="subcellular location">
    <subcellularLocation>
        <location evidence="11">Cell membrane</location>
        <topology evidence="11">Peripheral membrane protein</topology>
    </subcellularLocation>
    <subcellularLocation>
        <location evidence="2">Membrane</location>
    </subcellularLocation>
</comment>
<organism evidence="13 14">
    <name type="scientific">Brevibacterium rongguiense</name>
    <dbReference type="NCBI Taxonomy" id="2695267"/>
    <lineage>
        <taxon>Bacteria</taxon>
        <taxon>Bacillati</taxon>
        <taxon>Actinomycetota</taxon>
        <taxon>Actinomycetes</taxon>
        <taxon>Micrococcales</taxon>
        <taxon>Brevibacteriaceae</taxon>
        <taxon>Brevibacterium</taxon>
    </lineage>
</organism>
<dbReference type="PANTHER" id="PTHR48109:SF4">
    <property type="entry name" value="DIHYDROOROTATE DEHYDROGENASE (QUINONE), MITOCHONDRIAL"/>
    <property type="match status" value="1"/>
</dbReference>
<dbReference type="InterPro" id="IPR005720">
    <property type="entry name" value="Dihydroorotate_DH_cat"/>
</dbReference>
<dbReference type="NCBIfam" id="TIGR01036">
    <property type="entry name" value="pyrD_sub2"/>
    <property type="match status" value="1"/>
</dbReference>
<feature type="binding site" evidence="11">
    <location>
        <position position="249"/>
    </location>
    <ligand>
        <name>FMN</name>
        <dbReference type="ChEBI" id="CHEBI:58210"/>
    </ligand>
</feature>
<keyword evidence="7 11" id="KW-0665">Pyrimidine biosynthesis</keyword>
<dbReference type="GO" id="GO:0005737">
    <property type="term" value="C:cytoplasm"/>
    <property type="evidence" value="ECO:0007669"/>
    <property type="project" value="InterPro"/>
</dbReference>
<gene>
    <name evidence="11" type="primary">pyrD</name>
    <name evidence="13" type="ORF">GSY69_09705</name>
</gene>
<evidence type="ECO:0000256" key="10">
    <source>
        <dbReference type="ARBA" id="ARBA00048639"/>
    </source>
</evidence>
<feature type="binding site" evidence="11">
    <location>
        <begin position="278"/>
        <end position="279"/>
    </location>
    <ligand>
        <name>substrate</name>
    </ligand>
</feature>
<dbReference type="AlphaFoldDB" id="A0A6N9H8T2"/>
<dbReference type="EC" id="1.3.5.2" evidence="11"/>
<dbReference type="PROSITE" id="PS00912">
    <property type="entry name" value="DHODEHASE_2"/>
    <property type="match status" value="1"/>
</dbReference>
<evidence type="ECO:0000256" key="4">
    <source>
        <dbReference type="ARBA" id="ARBA00005359"/>
    </source>
</evidence>
<evidence type="ECO:0000256" key="5">
    <source>
        <dbReference type="ARBA" id="ARBA00022630"/>
    </source>
</evidence>
<comment type="pathway">
    <text evidence="3 11">Pyrimidine metabolism; UMP biosynthesis via de novo pathway; orotate from (S)-dihydroorotate (quinone route): step 1/1.</text>
</comment>